<feature type="non-terminal residue" evidence="3">
    <location>
        <position position="115"/>
    </location>
</feature>
<dbReference type="Proteomes" id="UP000236630">
    <property type="component" value="Unassembled WGS sequence"/>
</dbReference>
<evidence type="ECO:0000259" key="2">
    <source>
        <dbReference type="PROSITE" id="PS50158"/>
    </source>
</evidence>
<reference evidence="3 4" key="1">
    <citation type="journal article" date="2017" name="Front. Genet.">
        <title>Draft sequencing of the heterozygous diploid genome of Satsuma (Citrus unshiu Marc.) using a hybrid assembly approach.</title>
        <authorList>
            <person name="Shimizu T."/>
            <person name="Tanizawa Y."/>
            <person name="Mochizuki T."/>
            <person name="Nagasaki H."/>
            <person name="Yoshioka T."/>
            <person name="Toyoda A."/>
            <person name="Fujiyama A."/>
            <person name="Kaminuma E."/>
            <person name="Nakamura Y."/>
        </authorList>
    </citation>
    <scope>NUCLEOTIDE SEQUENCE [LARGE SCALE GENOMIC DNA]</scope>
    <source>
        <strain evidence="4">cv. Miyagawa wase</strain>
    </source>
</reference>
<evidence type="ECO:0000313" key="3">
    <source>
        <dbReference type="EMBL" id="GAY33175.1"/>
    </source>
</evidence>
<keyword evidence="1" id="KW-0863">Zinc-finger</keyword>
<keyword evidence="1" id="KW-0479">Metal-binding</keyword>
<dbReference type="GO" id="GO:0003676">
    <property type="term" value="F:nucleic acid binding"/>
    <property type="evidence" value="ECO:0007669"/>
    <property type="project" value="InterPro"/>
</dbReference>
<evidence type="ECO:0000313" key="4">
    <source>
        <dbReference type="Proteomes" id="UP000236630"/>
    </source>
</evidence>
<dbReference type="EMBL" id="BDQV01002911">
    <property type="protein sequence ID" value="GAY33175.1"/>
    <property type="molecule type" value="Genomic_DNA"/>
</dbReference>
<keyword evidence="4" id="KW-1185">Reference proteome</keyword>
<evidence type="ECO:0000256" key="1">
    <source>
        <dbReference type="PROSITE-ProRule" id="PRU00047"/>
    </source>
</evidence>
<accession>A0A2H5N0R8</accession>
<dbReference type="SUPFAM" id="SSF57756">
    <property type="entry name" value="Retrovirus zinc finger-like domains"/>
    <property type="match status" value="1"/>
</dbReference>
<name>A0A2H5N0R8_CITUN</name>
<keyword evidence="1" id="KW-0862">Zinc</keyword>
<feature type="domain" description="CCHC-type" evidence="2">
    <location>
        <begin position="91"/>
        <end position="107"/>
    </location>
</feature>
<organism evidence="3 4">
    <name type="scientific">Citrus unshiu</name>
    <name type="common">Satsuma mandarin</name>
    <name type="synonym">Citrus nobilis var. unshiu</name>
    <dbReference type="NCBI Taxonomy" id="55188"/>
    <lineage>
        <taxon>Eukaryota</taxon>
        <taxon>Viridiplantae</taxon>
        <taxon>Streptophyta</taxon>
        <taxon>Embryophyta</taxon>
        <taxon>Tracheophyta</taxon>
        <taxon>Spermatophyta</taxon>
        <taxon>Magnoliopsida</taxon>
        <taxon>eudicotyledons</taxon>
        <taxon>Gunneridae</taxon>
        <taxon>Pentapetalae</taxon>
        <taxon>rosids</taxon>
        <taxon>malvids</taxon>
        <taxon>Sapindales</taxon>
        <taxon>Rutaceae</taxon>
        <taxon>Aurantioideae</taxon>
        <taxon>Citrus</taxon>
    </lineage>
</organism>
<dbReference type="PROSITE" id="PS50158">
    <property type="entry name" value="ZF_CCHC"/>
    <property type="match status" value="1"/>
</dbReference>
<dbReference type="InterPro" id="IPR036875">
    <property type="entry name" value="Znf_CCHC_sf"/>
</dbReference>
<comment type="caution">
    <text evidence="3">The sequence shown here is derived from an EMBL/GenBank/DDBJ whole genome shotgun (WGS) entry which is preliminary data.</text>
</comment>
<dbReference type="InterPro" id="IPR001878">
    <property type="entry name" value="Znf_CCHC"/>
</dbReference>
<dbReference type="AlphaFoldDB" id="A0A2H5N0R8"/>
<sequence length="115" mass="12975">MKMAAAASHFDKEVLETTKFGLLSAACTNLCLFAAKNEQSYMIALDEIQRLTRRFEQMNCVLQAGMKLKDPVMVNSKGCSKTVKHDKAKNRKCSKCFQPGHTKRTCPLYPPKDMQ</sequence>
<protein>
    <recommendedName>
        <fullName evidence="2">CCHC-type domain-containing protein</fullName>
    </recommendedName>
</protein>
<dbReference type="GO" id="GO:0008270">
    <property type="term" value="F:zinc ion binding"/>
    <property type="evidence" value="ECO:0007669"/>
    <property type="project" value="UniProtKB-KW"/>
</dbReference>
<proteinExistence type="predicted"/>
<gene>
    <name evidence="3" type="ORF">CUMW_281660</name>
</gene>